<dbReference type="Pfam" id="PF01381">
    <property type="entry name" value="HTH_3"/>
    <property type="match status" value="1"/>
</dbReference>
<evidence type="ECO:0000313" key="3">
    <source>
        <dbReference type="EMBL" id="GGC42161.1"/>
    </source>
</evidence>
<protein>
    <submittedName>
        <fullName evidence="3">Transcriptional regulator</fullName>
    </submittedName>
</protein>
<accession>A0ABQ1MKQ5</accession>
<name>A0ABQ1MKQ5_9SPHI</name>
<comment type="caution">
    <text evidence="3">The sequence shown here is derived from an EMBL/GenBank/DDBJ whole genome shotgun (WGS) entry which is preliminary data.</text>
</comment>
<reference evidence="4" key="1">
    <citation type="journal article" date="2019" name="Int. J. Syst. Evol. Microbiol.">
        <title>The Global Catalogue of Microorganisms (GCM) 10K type strain sequencing project: providing services to taxonomists for standard genome sequencing and annotation.</title>
        <authorList>
            <consortium name="The Broad Institute Genomics Platform"/>
            <consortium name="The Broad Institute Genome Sequencing Center for Infectious Disease"/>
            <person name="Wu L."/>
            <person name="Ma J."/>
        </authorList>
    </citation>
    <scope>NUCLEOTIDE SEQUENCE [LARGE SCALE GENOMIC DNA]</scope>
    <source>
        <strain evidence="4">CGMCC 1.15342</strain>
    </source>
</reference>
<gene>
    <name evidence="3" type="ORF">GCM10011386_37900</name>
</gene>
<dbReference type="Proteomes" id="UP000597338">
    <property type="component" value="Unassembled WGS sequence"/>
</dbReference>
<feature type="domain" description="HTH cro/C1-type" evidence="2">
    <location>
        <begin position="13"/>
        <end position="68"/>
    </location>
</feature>
<proteinExistence type="predicted"/>
<dbReference type="PROSITE" id="PS50943">
    <property type="entry name" value="HTH_CROC1"/>
    <property type="match status" value="1"/>
</dbReference>
<dbReference type="SMART" id="SM00530">
    <property type="entry name" value="HTH_XRE"/>
    <property type="match status" value="1"/>
</dbReference>
<dbReference type="SUPFAM" id="SSF47413">
    <property type="entry name" value="lambda repressor-like DNA-binding domains"/>
    <property type="match status" value="1"/>
</dbReference>
<evidence type="ECO:0000256" key="1">
    <source>
        <dbReference type="SAM" id="Coils"/>
    </source>
</evidence>
<evidence type="ECO:0000313" key="4">
    <source>
        <dbReference type="Proteomes" id="UP000597338"/>
    </source>
</evidence>
<feature type="coiled-coil region" evidence="1">
    <location>
        <begin position="104"/>
        <end position="141"/>
    </location>
</feature>
<dbReference type="RefSeq" id="WP_188753043.1">
    <property type="nucleotide sequence ID" value="NZ_BMIK01000018.1"/>
</dbReference>
<dbReference type="CDD" id="cd00093">
    <property type="entry name" value="HTH_XRE"/>
    <property type="match status" value="1"/>
</dbReference>
<dbReference type="InterPro" id="IPR010982">
    <property type="entry name" value="Lambda_DNA-bd_dom_sf"/>
</dbReference>
<organism evidence="3 4">
    <name type="scientific">Parapedobacter defluvii</name>
    <dbReference type="NCBI Taxonomy" id="2045106"/>
    <lineage>
        <taxon>Bacteria</taxon>
        <taxon>Pseudomonadati</taxon>
        <taxon>Bacteroidota</taxon>
        <taxon>Sphingobacteriia</taxon>
        <taxon>Sphingobacteriales</taxon>
        <taxon>Sphingobacteriaceae</taxon>
        <taxon>Parapedobacter</taxon>
    </lineage>
</organism>
<keyword evidence="4" id="KW-1185">Reference proteome</keyword>
<sequence>MERTQQVHEGRNIKRFREMLGMKQETLAYELGADWTQKKISQLEAKEKIEDDILEQVAKILKVSPEAIQRFDEENALNIISNTFTSHDTSTLNAINHNCTFNPLDKLVEAYEENKKLYERLIEAEKEKVAYLERLMSANKE</sequence>
<dbReference type="Gene3D" id="1.10.260.40">
    <property type="entry name" value="lambda repressor-like DNA-binding domains"/>
    <property type="match status" value="1"/>
</dbReference>
<dbReference type="EMBL" id="BMIK01000018">
    <property type="protein sequence ID" value="GGC42161.1"/>
    <property type="molecule type" value="Genomic_DNA"/>
</dbReference>
<dbReference type="InterPro" id="IPR001387">
    <property type="entry name" value="Cro/C1-type_HTH"/>
</dbReference>
<evidence type="ECO:0000259" key="2">
    <source>
        <dbReference type="PROSITE" id="PS50943"/>
    </source>
</evidence>
<keyword evidence="1" id="KW-0175">Coiled coil</keyword>